<dbReference type="Pfam" id="PF01880">
    <property type="entry name" value="Desulfoferrodox"/>
    <property type="match status" value="1"/>
</dbReference>
<keyword evidence="3" id="KW-0479">Metal-binding</keyword>
<evidence type="ECO:0000256" key="2">
    <source>
        <dbReference type="ARBA" id="ARBA00022448"/>
    </source>
</evidence>
<dbReference type="PANTHER" id="PTHR36541">
    <property type="entry name" value="SUPEROXIDE REDUCTASE-RELATED"/>
    <property type="match status" value="1"/>
</dbReference>
<dbReference type="Proteomes" id="UP001530400">
    <property type="component" value="Unassembled WGS sequence"/>
</dbReference>
<proteinExistence type="inferred from homology"/>
<evidence type="ECO:0000256" key="5">
    <source>
        <dbReference type="ARBA" id="ARBA00023004"/>
    </source>
</evidence>
<dbReference type="GO" id="GO:0046872">
    <property type="term" value="F:metal ion binding"/>
    <property type="evidence" value="ECO:0007669"/>
    <property type="project" value="UniProtKB-KW"/>
</dbReference>
<sequence>MNLRISATALLSLSTVSNGLKILSEHCSTIKADFARRQLAEWNSSAAFTSADGTANIPVLTVSDDGSSFTVDIEGATQVPSDDPEVVHFVTHVYVEDQDGNVVDMQTFNPLSEGYPTVLMNMPAGVTELTPYTFNNLDGLWVGESVSTGGTDDQDRIITCGEGETLQFVGRAWPSVVADLEKQQKDTFGSDVPFTESDSAKHTPYITFDEEAGTAIVMVGSEEGEIHPMSGSTDGVTEPHWITEVWVVDDQGYTTTLNSLDPTGVDYASLEFYPDSNSKQLTAYIWCNIHGLYVGPTVDIPSKGDGEDTAEIPENSATGVVASLGGIFAAALPMFVM</sequence>
<keyword evidence="2" id="KW-0813">Transport</keyword>
<gene>
    <name evidence="8" type="ORF">ACHAWO_004626</name>
</gene>
<dbReference type="EMBL" id="JALLPJ020001213">
    <property type="protein sequence ID" value="KAL3773991.1"/>
    <property type="molecule type" value="Genomic_DNA"/>
</dbReference>
<evidence type="ECO:0000313" key="8">
    <source>
        <dbReference type="EMBL" id="KAL3773991.1"/>
    </source>
</evidence>
<feature type="domain" description="Desulfoferrodoxin ferrous iron-binding" evidence="7">
    <location>
        <begin position="197"/>
        <end position="293"/>
    </location>
</feature>
<comment type="similarity">
    <text evidence="1">Belongs to the desulfoferrodoxin family.</text>
</comment>
<dbReference type="PANTHER" id="PTHR36541:SF1">
    <property type="entry name" value="SUPEROXIDE REDUCTASE-RELATED"/>
    <property type="match status" value="1"/>
</dbReference>
<feature type="signal peptide" evidence="6">
    <location>
        <begin position="1"/>
        <end position="19"/>
    </location>
</feature>
<reference evidence="8 9" key="1">
    <citation type="submission" date="2024-10" db="EMBL/GenBank/DDBJ databases">
        <title>Updated reference genomes for cyclostephanoid diatoms.</title>
        <authorList>
            <person name="Roberts W.R."/>
            <person name="Alverson A.J."/>
        </authorList>
    </citation>
    <scope>NUCLEOTIDE SEQUENCE [LARGE SCALE GENOMIC DNA]</scope>
    <source>
        <strain evidence="8 9">AJA010-31</strain>
    </source>
</reference>
<accession>A0ABD3NH93</accession>
<evidence type="ECO:0000313" key="9">
    <source>
        <dbReference type="Proteomes" id="UP001530400"/>
    </source>
</evidence>
<dbReference type="InterPro" id="IPR036073">
    <property type="entry name" value="Desulfoferrodoxin_Fe-bd_dom_sf"/>
</dbReference>
<comment type="caution">
    <text evidence="8">The sequence shown here is derived from an EMBL/GenBank/DDBJ whole genome shotgun (WGS) entry which is preliminary data.</text>
</comment>
<protein>
    <recommendedName>
        <fullName evidence="7">Desulfoferrodoxin ferrous iron-binding domain-containing protein</fullName>
    </recommendedName>
</protein>
<evidence type="ECO:0000256" key="3">
    <source>
        <dbReference type="ARBA" id="ARBA00022723"/>
    </source>
</evidence>
<dbReference type="InterPro" id="IPR051233">
    <property type="entry name" value="Desulfoferrodoxin_SOR"/>
</dbReference>
<keyword evidence="5" id="KW-0408">Iron</keyword>
<name>A0ABD3NH93_9STRA</name>
<feature type="chain" id="PRO_5044772163" description="Desulfoferrodoxin ferrous iron-binding domain-containing protein" evidence="6">
    <location>
        <begin position="20"/>
        <end position="337"/>
    </location>
</feature>
<keyword evidence="6" id="KW-0732">Signal</keyword>
<dbReference type="AlphaFoldDB" id="A0ABD3NH93"/>
<dbReference type="Gene3D" id="2.60.40.730">
    <property type="entry name" value="SOR catalytic domain"/>
    <property type="match status" value="2"/>
</dbReference>
<dbReference type="InterPro" id="IPR002742">
    <property type="entry name" value="Desulfoferrodoxin_Fe-bd_dom"/>
</dbReference>
<evidence type="ECO:0000256" key="1">
    <source>
        <dbReference type="ARBA" id="ARBA00005941"/>
    </source>
</evidence>
<evidence type="ECO:0000259" key="7">
    <source>
        <dbReference type="Pfam" id="PF01880"/>
    </source>
</evidence>
<organism evidence="8 9">
    <name type="scientific">Cyclotella atomus</name>
    <dbReference type="NCBI Taxonomy" id="382360"/>
    <lineage>
        <taxon>Eukaryota</taxon>
        <taxon>Sar</taxon>
        <taxon>Stramenopiles</taxon>
        <taxon>Ochrophyta</taxon>
        <taxon>Bacillariophyta</taxon>
        <taxon>Coscinodiscophyceae</taxon>
        <taxon>Thalassiosirophycidae</taxon>
        <taxon>Stephanodiscales</taxon>
        <taxon>Stephanodiscaceae</taxon>
        <taxon>Cyclotella</taxon>
    </lineage>
</organism>
<evidence type="ECO:0000256" key="4">
    <source>
        <dbReference type="ARBA" id="ARBA00022982"/>
    </source>
</evidence>
<dbReference type="SUPFAM" id="SSF49367">
    <property type="entry name" value="Superoxide reductase-like"/>
    <property type="match status" value="1"/>
</dbReference>
<keyword evidence="9" id="KW-1185">Reference proteome</keyword>
<keyword evidence="4" id="KW-0249">Electron transport</keyword>
<evidence type="ECO:0000256" key="6">
    <source>
        <dbReference type="SAM" id="SignalP"/>
    </source>
</evidence>